<feature type="domain" description="CBS" evidence="10">
    <location>
        <begin position="280"/>
        <end position="336"/>
    </location>
</feature>
<keyword evidence="7 9" id="KW-0472">Membrane</keyword>
<dbReference type="InterPro" id="IPR002550">
    <property type="entry name" value="CNNM"/>
</dbReference>
<dbReference type="Proteomes" id="UP000829194">
    <property type="component" value="Chromosome"/>
</dbReference>
<evidence type="ECO:0000256" key="7">
    <source>
        <dbReference type="ARBA" id="ARBA00023136"/>
    </source>
</evidence>
<dbReference type="PANTHER" id="PTHR43099">
    <property type="entry name" value="UPF0053 PROTEIN YRKA"/>
    <property type="match status" value="1"/>
</dbReference>
<dbReference type="PANTHER" id="PTHR43099:SF5">
    <property type="entry name" value="HLYC_CORC FAMILY TRANSPORTER"/>
    <property type="match status" value="1"/>
</dbReference>
<dbReference type="PROSITE" id="PS51371">
    <property type="entry name" value="CBS"/>
    <property type="match status" value="2"/>
</dbReference>
<evidence type="ECO:0000256" key="2">
    <source>
        <dbReference type="ARBA" id="ARBA00022475"/>
    </source>
</evidence>
<evidence type="ECO:0000256" key="1">
    <source>
        <dbReference type="ARBA" id="ARBA00004651"/>
    </source>
</evidence>
<feature type="domain" description="CNNM transmembrane" evidence="11">
    <location>
        <begin position="1"/>
        <end position="197"/>
    </location>
</feature>
<evidence type="ECO:0000256" key="9">
    <source>
        <dbReference type="PROSITE-ProRule" id="PRU01193"/>
    </source>
</evidence>
<feature type="domain" description="CBS" evidence="10">
    <location>
        <begin position="216"/>
        <end position="277"/>
    </location>
</feature>
<dbReference type="SMART" id="SM01091">
    <property type="entry name" value="CorC_HlyC"/>
    <property type="match status" value="1"/>
</dbReference>
<dbReference type="SUPFAM" id="SSF54631">
    <property type="entry name" value="CBS-domain pair"/>
    <property type="match status" value="1"/>
</dbReference>
<keyword evidence="2" id="KW-1003">Cell membrane</keyword>
<keyword evidence="4" id="KW-0677">Repeat</keyword>
<evidence type="ECO:0000313" key="13">
    <source>
        <dbReference type="Proteomes" id="UP000829194"/>
    </source>
</evidence>
<dbReference type="RefSeq" id="WP_057943633.1">
    <property type="nucleotide sequence ID" value="NZ_CP011131.1"/>
</dbReference>
<evidence type="ECO:0000256" key="6">
    <source>
        <dbReference type="ARBA" id="ARBA00023122"/>
    </source>
</evidence>
<evidence type="ECO:0000259" key="11">
    <source>
        <dbReference type="PROSITE" id="PS51846"/>
    </source>
</evidence>
<keyword evidence="3 9" id="KW-0812">Transmembrane</keyword>
<gene>
    <name evidence="12" type="ORF">MOV92_15860</name>
</gene>
<dbReference type="InterPro" id="IPR044751">
    <property type="entry name" value="Ion_transp-like_CBS"/>
</dbReference>
<keyword evidence="6 8" id="KW-0129">CBS domain</keyword>
<dbReference type="CDD" id="cd04590">
    <property type="entry name" value="CBS_pair_CorC_HlyC_assoc"/>
    <property type="match status" value="1"/>
</dbReference>
<keyword evidence="5 9" id="KW-1133">Transmembrane helix</keyword>
<dbReference type="Pfam" id="PF03471">
    <property type="entry name" value="CorC_HlyC"/>
    <property type="match status" value="1"/>
</dbReference>
<dbReference type="PROSITE" id="PS51846">
    <property type="entry name" value="CNNM"/>
    <property type="match status" value="1"/>
</dbReference>
<protein>
    <submittedName>
        <fullName evidence="12">Hemolysin family protein</fullName>
    </submittedName>
</protein>
<organism evidence="12 13">
    <name type="scientific">Lysobacter gummosus</name>
    <dbReference type="NCBI Taxonomy" id="262324"/>
    <lineage>
        <taxon>Bacteria</taxon>
        <taxon>Pseudomonadati</taxon>
        <taxon>Pseudomonadota</taxon>
        <taxon>Gammaproteobacteria</taxon>
        <taxon>Lysobacterales</taxon>
        <taxon>Lysobacteraceae</taxon>
        <taxon>Lysobacter</taxon>
    </lineage>
</organism>
<reference evidence="12 13" key="1">
    <citation type="submission" date="2022-03" db="EMBL/GenBank/DDBJ databases">
        <title>Complete genome sequence of Lysobacter capsici VKM B-2533 and Lysobacter gummosus 10.1.1, promising sources of lytic agents.</title>
        <authorList>
            <person name="Tarlachkov S.V."/>
            <person name="Kudryakova I.V."/>
            <person name="Afoshin A.S."/>
            <person name="Leontyevskaya E.A."/>
            <person name="Leontyevskaya N.V."/>
        </authorList>
    </citation>
    <scope>NUCLEOTIDE SEQUENCE [LARGE SCALE GENOMIC DNA]</scope>
    <source>
        <strain evidence="12 13">10.1.1</strain>
    </source>
</reference>
<dbReference type="InterPro" id="IPR051676">
    <property type="entry name" value="UPF0053_domain"/>
</dbReference>
<dbReference type="SUPFAM" id="SSF56176">
    <property type="entry name" value="FAD-binding/transporter-associated domain-like"/>
    <property type="match status" value="1"/>
</dbReference>
<dbReference type="Pfam" id="PF01595">
    <property type="entry name" value="CNNM"/>
    <property type="match status" value="1"/>
</dbReference>
<evidence type="ECO:0000256" key="3">
    <source>
        <dbReference type="ARBA" id="ARBA00022692"/>
    </source>
</evidence>
<proteinExistence type="predicted"/>
<dbReference type="InterPro" id="IPR016169">
    <property type="entry name" value="FAD-bd_PCMH_sub2"/>
</dbReference>
<dbReference type="EMBL" id="CP093547">
    <property type="protein sequence ID" value="UNP27968.1"/>
    <property type="molecule type" value="Genomic_DNA"/>
</dbReference>
<dbReference type="Gene3D" id="3.10.580.10">
    <property type="entry name" value="CBS-domain"/>
    <property type="match status" value="1"/>
</dbReference>
<dbReference type="InterPro" id="IPR005170">
    <property type="entry name" value="Transptr-assoc_dom"/>
</dbReference>
<accession>A0ABY3XDD6</accession>
<comment type="subcellular location">
    <subcellularLocation>
        <location evidence="1">Cell membrane</location>
        <topology evidence="1">Multi-pass membrane protein</topology>
    </subcellularLocation>
</comment>
<sequence length="445" mass="48322">MLELLIVLALIVLNAFFAMSEMALMTSRKLRLKQMAETSRGARMALQLAEHPDNLLSTVQVGITLIGVLTGTFGGESIGLAIAGWLGGVFPGAIEYARPIGIGTAVGLITAAQVIFGELIPKRLALTNPEKIASSVAIVLAGLARFAKPVVATLGAINRLVLRLLGIKDDARSEISEEEIRMLVTESHEQGVIDADERKMMNRVLSLGDRTTDSLMTPRTRITWLDAGASIEDNLASMRESPFSRFPVYRGSDQDVLGVLEAKSLLASLGEDRLPDLFAQLTEALFVSESTHALKLLEIFREEQQSLALVVDEYGDVTGLITVNDLMGAVIGRVQTTESDDQPGPVVQREDGSYLVDGALGLEELREVIGGGRLPNEDEHDFHTVAGMVIAHFGRIPHVGEHFSWAGWRIEVIDLDGPRIDKLLLQRQQQQHPKPAESNDDDVGG</sequence>
<evidence type="ECO:0000256" key="5">
    <source>
        <dbReference type="ARBA" id="ARBA00022989"/>
    </source>
</evidence>
<keyword evidence="13" id="KW-1185">Reference proteome</keyword>
<evidence type="ECO:0000313" key="12">
    <source>
        <dbReference type="EMBL" id="UNP27968.1"/>
    </source>
</evidence>
<evidence type="ECO:0000256" key="8">
    <source>
        <dbReference type="PROSITE-ProRule" id="PRU00703"/>
    </source>
</evidence>
<dbReference type="InterPro" id="IPR046342">
    <property type="entry name" value="CBS_dom_sf"/>
</dbReference>
<evidence type="ECO:0000259" key="10">
    <source>
        <dbReference type="PROSITE" id="PS51371"/>
    </source>
</evidence>
<dbReference type="InterPro" id="IPR036318">
    <property type="entry name" value="FAD-bd_PCMH-like_sf"/>
</dbReference>
<name>A0ABY3XDD6_9GAMM</name>
<dbReference type="InterPro" id="IPR000644">
    <property type="entry name" value="CBS_dom"/>
</dbReference>
<evidence type="ECO:0000256" key="4">
    <source>
        <dbReference type="ARBA" id="ARBA00022737"/>
    </source>
</evidence>
<dbReference type="Gene3D" id="3.30.465.10">
    <property type="match status" value="1"/>
</dbReference>
<dbReference type="Pfam" id="PF00571">
    <property type="entry name" value="CBS"/>
    <property type="match status" value="2"/>
</dbReference>